<proteinExistence type="predicted"/>
<evidence type="ECO:0000256" key="1">
    <source>
        <dbReference type="SAM" id="MobiDB-lite"/>
    </source>
</evidence>
<protein>
    <recommendedName>
        <fullName evidence="4">GRIP domain-containing protein</fullName>
    </recommendedName>
</protein>
<dbReference type="Proteomes" id="UP000024635">
    <property type="component" value="Unassembled WGS sequence"/>
</dbReference>
<feature type="compositionally biased region" description="Polar residues" evidence="1">
    <location>
        <begin position="112"/>
        <end position="126"/>
    </location>
</feature>
<feature type="compositionally biased region" description="Low complexity" evidence="1">
    <location>
        <begin position="355"/>
        <end position="366"/>
    </location>
</feature>
<feature type="region of interest" description="Disordered" evidence="1">
    <location>
        <begin position="51"/>
        <end position="126"/>
    </location>
</feature>
<comment type="caution">
    <text evidence="2">The sequence shown here is derived from an EMBL/GenBank/DDBJ whole genome shotgun (WGS) entry which is preliminary data.</text>
</comment>
<organism evidence="2 3">
    <name type="scientific">Ancylostoma ceylanicum</name>
    <dbReference type="NCBI Taxonomy" id="53326"/>
    <lineage>
        <taxon>Eukaryota</taxon>
        <taxon>Metazoa</taxon>
        <taxon>Ecdysozoa</taxon>
        <taxon>Nematoda</taxon>
        <taxon>Chromadorea</taxon>
        <taxon>Rhabditida</taxon>
        <taxon>Rhabditina</taxon>
        <taxon>Rhabditomorpha</taxon>
        <taxon>Strongyloidea</taxon>
        <taxon>Ancylostomatidae</taxon>
        <taxon>Ancylostomatinae</taxon>
        <taxon>Ancylostoma</taxon>
    </lineage>
</organism>
<evidence type="ECO:0000313" key="3">
    <source>
        <dbReference type="Proteomes" id="UP000024635"/>
    </source>
</evidence>
<keyword evidence="3" id="KW-1185">Reference proteome</keyword>
<feature type="region of interest" description="Disordered" evidence="1">
    <location>
        <begin position="355"/>
        <end position="374"/>
    </location>
</feature>
<evidence type="ECO:0000313" key="2">
    <source>
        <dbReference type="EMBL" id="EYC03606.1"/>
    </source>
</evidence>
<evidence type="ECO:0008006" key="4">
    <source>
        <dbReference type="Google" id="ProtNLM"/>
    </source>
</evidence>
<dbReference type="EMBL" id="JARK01001429">
    <property type="protein sequence ID" value="EYC03606.1"/>
    <property type="molecule type" value="Genomic_DNA"/>
</dbReference>
<dbReference type="AlphaFoldDB" id="A0A016TLP5"/>
<accession>A0A016TLP5</accession>
<gene>
    <name evidence="2" type="primary">Acey_s0093.g2684</name>
    <name evidence="2" type="synonym">Acey-F36G3.1</name>
    <name evidence="2" type="ORF">Y032_0093g2684</name>
</gene>
<feature type="compositionally biased region" description="Low complexity" evidence="1">
    <location>
        <begin position="95"/>
        <end position="111"/>
    </location>
</feature>
<name>A0A016TLP5_9BILA</name>
<reference evidence="3" key="1">
    <citation type="journal article" date="2015" name="Nat. Genet.">
        <title>The genome and transcriptome of the zoonotic hookworm Ancylostoma ceylanicum identify infection-specific gene families.</title>
        <authorList>
            <person name="Schwarz E.M."/>
            <person name="Hu Y."/>
            <person name="Antoshechkin I."/>
            <person name="Miller M.M."/>
            <person name="Sternberg P.W."/>
            <person name="Aroian R.V."/>
        </authorList>
    </citation>
    <scope>NUCLEOTIDE SEQUENCE</scope>
    <source>
        <strain evidence="3">HY135</strain>
    </source>
</reference>
<sequence length="426" mass="47937">MTATACSPIAFWQSNGDHIAGDFYQMDHLLACDTSRESLEASIVFTDAGTTETGSELSVSDENLEGYSTPTGSSLQLDSDRTSSRNRHTLRRGDPAGSTSTATAPATTDSSYTMSNSVDTPSSTRKSLIEENRALKEQIDEIMNGSRVEVIENLLRENEKLQEELKEAKSYVDQVDVEAEQQYTELSSEISELCELVEKKDNEIKALKEKLADMNKALEKNNEVAEQQKQTAQRQAEIIESLRDELDSEKEKSALLARDKEKIQEELNGLKKTMETEKGDALAKDVLLSIELEDMQRELEKQKEILASTSIAQIVNKWERRVLSLENEIRERDILIHTQQSVINDLKRTVRDNSGLLHSGGSSSDSFQTRDNSPSSRFSVVKYILSDVNSQLANVYAIARILDLSSQELDYLEKSLENKQNKRYLY</sequence>
<feature type="compositionally biased region" description="Polar residues" evidence="1">
    <location>
        <begin position="51"/>
        <end position="77"/>
    </location>
</feature>
<dbReference type="OrthoDB" id="5848685at2759"/>